<dbReference type="GeneID" id="77471431"/>
<evidence type="ECO:0000256" key="1">
    <source>
        <dbReference type="ARBA" id="ARBA00006594"/>
    </source>
</evidence>
<dbReference type="PRINTS" id="PR00506">
    <property type="entry name" value="D21N6MTFRASE"/>
</dbReference>
<evidence type="ECO:0000256" key="5">
    <source>
        <dbReference type="ARBA" id="ARBA00022747"/>
    </source>
</evidence>
<keyword evidence="8" id="KW-1185">Reference proteome</keyword>
<evidence type="ECO:0000256" key="3">
    <source>
        <dbReference type="ARBA" id="ARBA00022679"/>
    </source>
</evidence>
<keyword evidence="5" id="KW-0680">Restriction system</keyword>
<dbReference type="Proteomes" id="UP000241201">
    <property type="component" value="Unassembled WGS sequence"/>
</dbReference>
<dbReference type="Gene3D" id="3.40.50.150">
    <property type="entry name" value="Vaccinia Virus protein VP39"/>
    <property type="match status" value="1"/>
</dbReference>
<gene>
    <name evidence="7" type="ORF">C7U55_10030</name>
</gene>
<keyword evidence="2 7" id="KW-0489">Methyltransferase</keyword>
<evidence type="ECO:0000259" key="6">
    <source>
        <dbReference type="Pfam" id="PF01555"/>
    </source>
</evidence>
<dbReference type="GO" id="GO:0008170">
    <property type="term" value="F:N-methyltransferase activity"/>
    <property type="evidence" value="ECO:0007669"/>
    <property type="project" value="InterPro"/>
</dbReference>
<protein>
    <submittedName>
        <fullName evidence="7">Site-specific DNA-methyltransferase</fullName>
    </submittedName>
</protein>
<dbReference type="Pfam" id="PF01555">
    <property type="entry name" value="N6_N4_Mtase"/>
    <property type="match status" value="1"/>
</dbReference>
<evidence type="ECO:0000313" key="7">
    <source>
        <dbReference type="EMBL" id="PST39445.1"/>
    </source>
</evidence>
<organism evidence="7 8">
    <name type="scientific">Faecalibacillus faecis</name>
    <dbReference type="NCBI Taxonomy" id="1982628"/>
    <lineage>
        <taxon>Bacteria</taxon>
        <taxon>Bacillati</taxon>
        <taxon>Bacillota</taxon>
        <taxon>Erysipelotrichia</taxon>
        <taxon>Erysipelotrichales</taxon>
        <taxon>Coprobacillaceae</taxon>
        <taxon>Faecalibacillus</taxon>
    </lineage>
</organism>
<dbReference type="SUPFAM" id="SSF53335">
    <property type="entry name" value="S-adenosyl-L-methionine-dependent methyltransferases"/>
    <property type="match status" value="1"/>
</dbReference>
<dbReference type="GO" id="GO:0009307">
    <property type="term" value="P:DNA restriction-modification system"/>
    <property type="evidence" value="ECO:0007669"/>
    <property type="project" value="UniProtKB-KW"/>
</dbReference>
<dbReference type="GO" id="GO:0032259">
    <property type="term" value="P:methylation"/>
    <property type="evidence" value="ECO:0007669"/>
    <property type="project" value="UniProtKB-KW"/>
</dbReference>
<name>A0A2T3FVY7_9FIRM</name>
<dbReference type="InterPro" id="IPR002941">
    <property type="entry name" value="DNA_methylase_N4/N6"/>
</dbReference>
<reference evidence="8" key="1">
    <citation type="submission" date="2018-03" db="EMBL/GenBank/DDBJ databases">
        <title>Lachnoclostridium SNUG30370 gen.nov., sp.nov., isolated from human faeces.</title>
        <authorList>
            <person name="Seo B."/>
            <person name="Jeon K."/>
            <person name="Ko G."/>
        </authorList>
    </citation>
    <scope>NUCLEOTIDE SEQUENCE [LARGE SCALE GENOMIC DNA]</scope>
    <source>
        <strain evidence="8">SNUG30370</strain>
    </source>
</reference>
<evidence type="ECO:0000256" key="2">
    <source>
        <dbReference type="ARBA" id="ARBA00022603"/>
    </source>
</evidence>
<comment type="caution">
    <text evidence="7">The sequence shown here is derived from an EMBL/GenBank/DDBJ whole genome shotgun (WGS) entry which is preliminary data.</text>
</comment>
<sequence>MAETINLSKVKREKLLSKLELLKQQIDDEDIIATLNEVETELTKKKYGLVWEEHSEEVDEQMKSNIPIFIEDKDKEIISDETLPFNFLLEGDNLHSLKLLEKTHKGKIDIIYIDPPYNTLQNDFMYDDKFLSKEDTFIHSMWLSFMDKRLRIAKNLLKENGFIFISIDDHEAAQLKLLCDELFGESNYQNTYYIQVRYADKILKSDMRYHKQIEQVLVYGKTSQSVPWLKPEEYNYDKFNFRIIELNRGKEMQIGNKRVEIFQKGDYQIEKLPIGSKTGLKEIWASGTILNGNSSGRFFRDYLQGRKEIDGLGVLYKVYDIGDDQYNYRYFTGPQKANATKGKYYQGVPLDKLKENSQKTTPLPNYYDMAADFGNIRHEGGVDFGSGKKPVKLIKLFIDYFEHKNITVLDFFAGSGTTAQAVLEANLNDGGTRKFILCTNNQNQICEKKTYKRLINLNQGLNINGRKTEVSYEFNCKYYKTSFIPKTNDGTVNSRLLDSITELIKLEHHCEIDNHSIKIAFNDEEMDRIIEEGLSECRKLFVSNEVFLTSEQEKILENYGVEIIDIPEYYFAEELREVDEI</sequence>
<dbReference type="InterPro" id="IPR002052">
    <property type="entry name" value="DNA_methylase_N6_adenine_CS"/>
</dbReference>
<dbReference type="InterPro" id="IPR029063">
    <property type="entry name" value="SAM-dependent_MTases_sf"/>
</dbReference>
<dbReference type="RefSeq" id="WP_106988448.1">
    <property type="nucleotide sequence ID" value="NZ_PYLP01000014.1"/>
</dbReference>
<comment type="similarity">
    <text evidence="1">Belongs to the N(4)/N(6)-methyltransferase family.</text>
</comment>
<dbReference type="GO" id="GO:0003677">
    <property type="term" value="F:DNA binding"/>
    <property type="evidence" value="ECO:0007669"/>
    <property type="project" value="InterPro"/>
</dbReference>
<evidence type="ECO:0000256" key="4">
    <source>
        <dbReference type="ARBA" id="ARBA00022691"/>
    </source>
</evidence>
<keyword evidence="4" id="KW-0949">S-adenosyl-L-methionine</keyword>
<dbReference type="InterPro" id="IPR002295">
    <property type="entry name" value="N4/N6-MTase_EcoPI_Mod-like"/>
</dbReference>
<keyword evidence="3 7" id="KW-0808">Transferase</keyword>
<dbReference type="EMBL" id="PYLP01000014">
    <property type="protein sequence ID" value="PST39445.1"/>
    <property type="molecule type" value="Genomic_DNA"/>
</dbReference>
<proteinExistence type="inferred from homology"/>
<feature type="domain" description="DNA methylase N-4/N-6" evidence="6">
    <location>
        <begin position="108"/>
        <end position="438"/>
    </location>
</feature>
<dbReference type="PROSITE" id="PS00092">
    <property type="entry name" value="N6_MTASE"/>
    <property type="match status" value="1"/>
</dbReference>
<evidence type="ECO:0000313" key="8">
    <source>
        <dbReference type="Proteomes" id="UP000241201"/>
    </source>
</evidence>
<accession>A0A2T3FVY7</accession>
<dbReference type="AlphaFoldDB" id="A0A2T3FVY7"/>